<dbReference type="KEGG" id="ipa:Isop_0144"/>
<name>E8R646_ISOPI</name>
<evidence type="ECO:0000313" key="3">
    <source>
        <dbReference type="Proteomes" id="UP000008631"/>
    </source>
</evidence>
<organism evidence="2 3">
    <name type="scientific">Isosphaera pallida (strain ATCC 43644 / DSM 9630 / IS1B)</name>
    <dbReference type="NCBI Taxonomy" id="575540"/>
    <lineage>
        <taxon>Bacteria</taxon>
        <taxon>Pseudomonadati</taxon>
        <taxon>Planctomycetota</taxon>
        <taxon>Planctomycetia</taxon>
        <taxon>Isosphaerales</taxon>
        <taxon>Isosphaeraceae</taxon>
        <taxon>Isosphaera</taxon>
    </lineage>
</organism>
<evidence type="ECO:0000256" key="1">
    <source>
        <dbReference type="SAM" id="MobiDB-lite"/>
    </source>
</evidence>
<dbReference type="STRING" id="575540.Isop_0144"/>
<feature type="compositionally biased region" description="Pro residues" evidence="1">
    <location>
        <begin position="1"/>
        <end position="10"/>
    </location>
</feature>
<sequence length="232" mass="25268">MHEPFPPPRRGQPEWPNGTLAALHKPKTLPNPSSDSDWARELGNDPDANRLADLWRVTRPNDPDDDAWAHTWSVIEARAAAHAKARRLKPLWLLPTALRPHGRQSWAVASVLLAASLLTALGLGWLRPIGSGPGSNSTQSQPHAPAMLTISLEVGQLGLLDLSGATPTVHTLDTDRLLLAAWGQLDPDADPVDLINEFKNNPAERDLAMGLVVAEFQIFNHMESIADSEGSW</sequence>
<protein>
    <submittedName>
        <fullName evidence="2">Uncharacterized protein</fullName>
    </submittedName>
</protein>
<reference evidence="2 3" key="2">
    <citation type="journal article" date="2011" name="Stand. Genomic Sci.">
        <title>Complete genome sequence of Isosphaera pallida type strain (IS1B).</title>
        <authorList>
            <consortium name="US DOE Joint Genome Institute (JGI-PGF)"/>
            <person name="Goker M."/>
            <person name="Cleland D."/>
            <person name="Saunders E."/>
            <person name="Lapidus A."/>
            <person name="Nolan M."/>
            <person name="Lucas S."/>
            <person name="Hammon N."/>
            <person name="Deshpande S."/>
            <person name="Cheng J.F."/>
            <person name="Tapia R."/>
            <person name="Han C."/>
            <person name="Goodwin L."/>
            <person name="Pitluck S."/>
            <person name="Liolios K."/>
            <person name="Pagani I."/>
            <person name="Ivanova N."/>
            <person name="Mavromatis K."/>
            <person name="Pati A."/>
            <person name="Chen A."/>
            <person name="Palaniappan K."/>
            <person name="Land M."/>
            <person name="Hauser L."/>
            <person name="Chang Y.J."/>
            <person name="Jeffries C.D."/>
            <person name="Detter J.C."/>
            <person name="Beck B."/>
            <person name="Woyke T."/>
            <person name="Bristow J."/>
            <person name="Eisen J.A."/>
            <person name="Markowitz V."/>
            <person name="Hugenholtz P."/>
            <person name="Kyrpides N.C."/>
            <person name="Klenk H.P."/>
        </authorList>
    </citation>
    <scope>NUCLEOTIDE SEQUENCE [LARGE SCALE GENOMIC DNA]</scope>
    <source>
        <strain evidence="3">ATCC 43644 / DSM 9630 / IS1B</strain>
    </source>
</reference>
<accession>E8R646</accession>
<keyword evidence="3" id="KW-1185">Reference proteome</keyword>
<dbReference type="EMBL" id="CP002353">
    <property type="protein sequence ID" value="ADV60741.1"/>
    <property type="molecule type" value="Genomic_DNA"/>
</dbReference>
<reference key="1">
    <citation type="submission" date="2010-11" db="EMBL/GenBank/DDBJ databases">
        <title>The complete sequence of chromosome of Isophaera pallida ATCC 43644.</title>
        <authorList>
            <consortium name="US DOE Joint Genome Institute (JGI-PGF)"/>
            <person name="Lucas S."/>
            <person name="Copeland A."/>
            <person name="Lapidus A."/>
            <person name="Bruce D."/>
            <person name="Goodwin L."/>
            <person name="Pitluck S."/>
            <person name="Kyrpides N."/>
            <person name="Mavromatis K."/>
            <person name="Pagani I."/>
            <person name="Ivanova N."/>
            <person name="Saunders E."/>
            <person name="Brettin T."/>
            <person name="Detter J.C."/>
            <person name="Han C."/>
            <person name="Tapia R."/>
            <person name="Land M."/>
            <person name="Hauser L."/>
            <person name="Markowitz V."/>
            <person name="Cheng J.-F."/>
            <person name="Hugenholtz P."/>
            <person name="Woyke T."/>
            <person name="Wu D."/>
            <person name="Eisen J.A."/>
        </authorList>
    </citation>
    <scope>NUCLEOTIDE SEQUENCE</scope>
    <source>
        <strain>ATCC 43644</strain>
    </source>
</reference>
<feature type="region of interest" description="Disordered" evidence="1">
    <location>
        <begin position="1"/>
        <end position="45"/>
    </location>
</feature>
<dbReference type="RefSeq" id="WP_013563030.1">
    <property type="nucleotide sequence ID" value="NC_014962.1"/>
</dbReference>
<dbReference type="InParanoid" id="E8R646"/>
<proteinExistence type="predicted"/>
<dbReference type="AlphaFoldDB" id="E8R646"/>
<gene>
    <name evidence="2" type="ordered locus">Isop_0144</name>
</gene>
<evidence type="ECO:0000313" key="2">
    <source>
        <dbReference type="EMBL" id="ADV60741.1"/>
    </source>
</evidence>
<dbReference type="HOGENOM" id="CLU_1193530_0_0_0"/>
<dbReference type="Proteomes" id="UP000008631">
    <property type="component" value="Chromosome"/>
</dbReference>